<protein>
    <submittedName>
        <fullName evidence="2">Tetratricopeptide repeat protein</fullName>
    </submittedName>
</protein>
<dbReference type="InterPro" id="IPR011990">
    <property type="entry name" value="TPR-like_helical_dom_sf"/>
</dbReference>
<dbReference type="PANTHER" id="PTHR47691">
    <property type="entry name" value="REGULATOR-RELATED"/>
    <property type="match status" value="1"/>
</dbReference>
<name>A0ABZ0KSC9_STRC4</name>
<dbReference type="InterPro" id="IPR027417">
    <property type="entry name" value="P-loop_NTPase"/>
</dbReference>
<dbReference type="SUPFAM" id="SSF52540">
    <property type="entry name" value="P-loop containing nucleoside triphosphate hydrolases"/>
    <property type="match status" value="1"/>
</dbReference>
<evidence type="ECO:0000313" key="2">
    <source>
        <dbReference type="EMBL" id="WOT40751.1"/>
    </source>
</evidence>
<evidence type="ECO:0000259" key="1">
    <source>
        <dbReference type="Pfam" id="PF13191"/>
    </source>
</evidence>
<dbReference type="Proteomes" id="UP001305002">
    <property type="component" value="Plasmid unnamed"/>
</dbReference>
<dbReference type="Pfam" id="PF13191">
    <property type="entry name" value="AAA_16"/>
    <property type="match status" value="1"/>
</dbReference>
<gene>
    <name evidence="2" type="ORF">R5U08_42485</name>
</gene>
<geneLocation type="plasmid" evidence="2 3">
    <name>unnamed</name>
</geneLocation>
<dbReference type="SUPFAM" id="SSF48452">
    <property type="entry name" value="TPR-like"/>
    <property type="match status" value="1"/>
</dbReference>
<dbReference type="RefSeq" id="WP_317928408.1">
    <property type="nucleotide sequence ID" value="NZ_CP137525.1"/>
</dbReference>
<keyword evidence="3" id="KW-1185">Reference proteome</keyword>
<dbReference type="Gene3D" id="3.40.50.300">
    <property type="entry name" value="P-loop containing nucleotide triphosphate hydrolases"/>
    <property type="match status" value="1"/>
</dbReference>
<organism evidence="2 3">
    <name type="scientific">Streptomyces coeruleorubidus</name>
    <dbReference type="NCBI Taxonomy" id="116188"/>
    <lineage>
        <taxon>Bacteria</taxon>
        <taxon>Bacillati</taxon>
        <taxon>Actinomycetota</taxon>
        <taxon>Actinomycetes</taxon>
        <taxon>Kitasatosporales</taxon>
        <taxon>Streptomycetaceae</taxon>
        <taxon>Streptomyces</taxon>
    </lineage>
</organism>
<reference evidence="2 3" key="1">
    <citation type="journal article" date="2021" name="J. Microbiol. Biotechnol.">
        <title>An Efficient Markerless Deletion System Suitable for the Industrial Strains of Streptomyces.</title>
        <authorList>
            <person name="Dong J."/>
            <person name="Wei J."/>
            <person name="Li H."/>
            <person name="Zhao S."/>
            <person name="Guan W."/>
        </authorList>
    </citation>
    <scope>NUCLEOTIDE SEQUENCE [LARGE SCALE GENOMIC DNA]</scope>
    <source>
        <strain evidence="2 3">CICC 11043</strain>
    </source>
</reference>
<dbReference type="EMBL" id="CP137525">
    <property type="protein sequence ID" value="WOT40751.1"/>
    <property type="molecule type" value="Genomic_DNA"/>
</dbReference>
<reference evidence="2 3" key="2">
    <citation type="journal article" date="2024" name="Microb. Biotechnol.">
        <title>The involvement of multiple ABC transporters in daunorubicin efflux in Streptomyces coeruleorubidus.</title>
        <authorList>
            <person name="Dong J."/>
            <person name="Ning J."/>
            <person name="Tian Y."/>
            <person name="Li H."/>
            <person name="Chen H."/>
            <person name="Guan W."/>
        </authorList>
    </citation>
    <scope>NUCLEOTIDE SEQUENCE [LARGE SCALE GENOMIC DNA]</scope>
    <source>
        <strain evidence="2 3">CICC 11043</strain>
    </source>
</reference>
<dbReference type="PANTHER" id="PTHR47691:SF3">
    <property type="entry name" value="HTH-TYPE TRANSCRIPTIONAL REGULATOR RV0890C-RELATED"/>
    <property type="match status" value="1"/>
</dbReference>
<sequence>MSETLRTPVSLPDDPEPFIGREREIRELGAYLSAGQGPRPRVLALVGASGVGKSALAARLARDAGALSGLPVCWIPALPHRLTADPDVPHLRMLSQLGARRRDLFRSPVASQSTGIWRDDSYTELVNLPRLVHFSVSGGVVVVFDDVSGCYEANRLLWGFEGTSAVVIFTSDSSEWKDRLGASDSEARIHQVQPLHDPYATTLLRALGAAGVDISVPAARSLPLFLRIAAADPAPDTAAQPWELVDRARKRLGPEPEGMLLRLARADLREFDEETIRTVLLFPPPGEQLAELVASLCASGLMQRVRAGRFQVHPGVRALLPPPRQLPIRWRALHDAAHSRVRAALHGTGRPLSGETIEDWLELIQQMIRVPSVGSVHLAGTLARYLAEQNDPHRLFALRAIVANHVLPETESSIVVPIAMAARRVGQLDQAEHLLRTANRREAAPELALVLRDSGRLLEAIAVLDEEHAERASVEEDPPALLARGAVRCDQGWHEEAERALSQAASRLAGRAARRDMAWARLEQGRCELLLGHLQSAENLIDAARETFRMLADERGVAWATTEYGRLHLLLGPDDALALLNEAEAMHRATEDARGMDWTDLCQELALNEPVSPDPPGWHWPMRKNPDRLLRAWRLHFAVARPDAQPDRLSLEATSLFKAMGCPRGQAWSLLTEGLTNLATGSDDWIAQALEQCAEAERLFQTIGDGTAKGWQQYVRLRHRIPQRLQDVLTPDRPALKLPPWWSQPSISEDSPYTLPLLARLTILPVTAADSASDETAESDDACRVRLTLLDDSPTVQAAARILLQVEPGARHPWADLAKAPYLSAVALPLTRGTLVPHTALLRASTQAEHGAQFLFRSERPGRHRMRFTIVDDASGTVLQQVETEVDLTPAPPARTVLSPFPHRSER</sequence>
<feature type="domain" description="Orc1-like AAA ATPase" evidence="1">
    <location>
        <begin position="17"/>
        <end position="105"/>
    </location>
</feature>
<dbReference type="InterPro" id="IPR041664">
    <property type="entry name" value="AAA_16"/>
</dbReference>
<proteinExistence type="predicted"/>
<dbReference type="Gene3D" id="1.25.40.10">
    <property type="entry name" value="Tetratricopeptide repeat domain"/>
    <property type="match status" value="1"/>
</dbReference>
<evidence type="ECO:0000313" key="3">
    <source>
        <dbReference type="Proteomes" id="UP001305002"/>
    </source>
</evidence>
<keyword evidence="2" id="KW-0614">Plasmid</keyword>
<accession>A0ABZ0KSC9</accession>